<dbReference type="CDD" id="cd03801">
    <property type="entry name" value="GT4_PimA-like"/>
    <property type="match status" value="1"/>
</dbReference>
<feature type="domain" description="Glycosyl transferase family 1" evidence="1">
    <location>
        <begin position="177"/>
        <end position="346"/>
    </location>
</feature>
<dbReference type="AlphaFoldDB" id="A0A7C4ASM7"/>
<evidence type="ECO:0000259" key="2">
    <source>
        <dbReference type="Pfam" id="PF13439"/>
    </source>
</evidence>
<dbReference type="Pfam" id="PF13439">
    <property type="entry name" value="Glyco_transf_4"/>
    <property type="match status" value="1"/>
</dbReference>
<accession>A0A7C4ASM7</accession>
<dbReference type="SUPFAM" id="SSF53756">
    <property type="entry name" value="UDP-Glycosyltransferase/glycogen phosphorylase"/>
    <property type="match status" value="1"/>
</dbReference>
<evidence type="ECO:0000313" key="3">
    <source>
        <dbReference type="EMBL" id="HGH61628.1"/>
    </source>
</evidence>
<keyword evidence="3" id="KW-0808">Transferase</keyword>
<sequence length="369" mass="41678">MKKVLVLGPVPPPYGGIASVMQALLHSDLKKAYQLELFERHSIFPAGYDTCFWKNVFRLKRFMAFLRKIFPKKFDLVHIHSDFNGGFTGTIVFMILTRLAGVKLLLHLHGTDWRFWHTSRPWLRRLRNNLAFRIPHAIIVLYGLWKKELLSLLPTHDVYVIGNAIEDVPELDATRVEAIKASLGIAADDFVVLTVGFVGRRKGALDTLEAVPELVRHNPRVKFVFVGGEEFPGESQPVIEKIRADRLEPWVQVVGEVPRERVPYYLACAHVFLLPSRQEGMPIAVLEALRAGLPVVVSRVGAMPEMIQDRETGILIDPGKPQDIVEAIKALMDAPELRSCLAQKGRALFEQQYEVGACVKQMSKVYESL</sequence>
<dbReference type="PANTHER" id="PTHR12526">
    <property type="entry name" value="GLYCOSYLTRANSFERASE"/>
    <property type="match status" value="1"/>
</dbReference>
<proteinExistence type="predicted"/>
<dbReference type="InterPro" id="IPR028098">
    <property type="entry name" value="Glyco_trans_4-like_N"/>
</dbReference>
<organism evidence="3">
    <name type="scientific">Desulfomonile tiedjei</name>
    <dbReference type="NCBI Taxonomy" id="2358"/>
    <lineage>
        <taxon>Bacteria</taxon>
        <taxon>Pseudomonadati</taxon>
        <taxon>Thermodesulfobacteriota</taxon>
        <taxon>Desulfomonilia</taxon>
        <taxon>Desulfomonilales</taxon>
        <taxon>Desulfomonilaceae</taxon>
        <taxon>Desulfomonile</taxon>
    </lineage>
</organism>
<dbReference type="EMBL" id="DTGT01000322">
    <property type="protein sequence ID" value="HGH61628.1"/>
    <property type="molecule type" value="Genomic_DNA"/>
</dbReference>
<feature type="domain" description="Glycosyltransferase subfamily 4-like N-terminal" evidence="2">
    <location>
        <begin position="52"/>
        <end position="166"/>
    </location>
</feature>
<dbReference type="Pfam" id="PF00534">
    <property type="entry name" value="Glycos_transf_1"/>
    <property type="match status" value="1"/>
</dbReference>
<name>A0A7C4ASM7_9BACT</name>
<comment type="caution">
    <text evidence="3">The sequence shown here is derived from an EMBL/GenBank/DDBJ whole genome shotgun (WGS) entry which is preliminary data.</text>
</comment>
<dbReference type="GO" id="GO:0016757">
    <property type="term" value="F:glycosyltransferase activity"/>
    <property type="evidence" value="ECO:0007669"/>
    <property type="project" value="InterPro"/>
</dbReference>
<gene>
    <name evidence="3" type="ORF">ENV54_10060</name>
</gene>
<dbReference type="PANTHER" id="PTHR12526:SF630">
    <property type="entry name" value="GLYCOSYLTRANSFERASE"/>
    <property type="match status" value="1"/>
</dbReference>
<reference evidence="3" key="1">
    <citation type="journal article" date="2020" name="mSystems">
        <title>Genome- and Community-Level Interaction Insights into Carbon Utilization and Element Cycling Functions of Hydrothermarchaeota in Hydrothermal Sediment.</title>
        <authorList>
            <person name="Zhou Z."/>
            <person name="Liu Y."/>
            <person name="Xu W."/>
            <person name="Pan J."/>
            <person name="Luo Z.H."/>
            <person name="Li M."/>
        </authorList>
    </citation>
    <scope>NUCLEOTIDE SEQUENCE [LARGE SCALE GENOMIC DNA]</scope>
    <source>
        <strain evidence="3">SpSt-769</strain>
    </source>
</reference>
<protein>
    <submittedName>
        <fullName evidence="3">Glycosyltransferase family 1 protein</fullName>
    </submittedName>
</protein>
<evidence type="ECO:0000259" key="1">
    <source>
        <dbReference type="Pfam" id="PF00534"/>
    </source>
</evidence>
<dbReference type="Gene3D" id="3.40.50.2000">
    <property type="entry name" value="Glycogen Phosphorylase B"/>
    <property type="match status" value="2"/>
</dbReference>
<dbReference type="InterPro" id="IPR001296">
    <property type="entry name" value="Glyco_trans_1"/>
</dbReference>